<evidence type="ECO:0000313" key="2">
    <source>
        <dbReference type="EMBL" id="CAE8619069.1"/>
    </source>
</evidence>
<evidence type="ECO:0000256" key="1">
    <source>
        <dbReference type="SAM" id="MobiDB-lite"/>
    </source>
</evidence>
<dbReference type="Proteomes" id="UP000654075">
    <property type="component" value="Unassembled WGS sequence"/>
</dbReference>
<sequence length="412" mass="42274">MVLTSGATDALIAQYEAGKPGLLRVMDALTKVNSESAEALVPDDAEAVKSIILSSSSFSDVDNQIKNFMLHWMASTFEAHMKQIMAPPGKLGLKKSRTGLLVTVGFEGEGFGYPAAFQKSLSLTSFHGQLPESLGQPWAPQANISNSCLASRSVSPQPRFTQMQGVLSAGGQPPQWTMSQPTMSWPSQQQYPAWQQPPSGVASRSASPTPGQPGAAGGDSRYLLSVGPSRSVSPQPGSPFGGRSPWGAQPVQGGRTAVPHPRSVSPMQRVGGLATPVGYLSQGGGFGLLGQSNTPGVPAPAALPLQPGASGSTTPQGYFSSLRGRPGSFGLPLSQAGAGVGGVPCPNPMPCGQRLGGGYGNQFGAAPSPMSLLLARGHPGQPGGPCSQPAVAASPSNRVSPNGAMERFVVRQ</sequence>
<comment type="caution">
    <text evidence="2">The sequence shown here is derived from an EMBL/GenBank/DDBJ whole genome shotgun (WGS) entry which is preliminary data.</text>
</comment>
<protein>
    <submittedName>
        <fullName evidence="2">Uncharacterized protein</fullName>
    </submittedName>
</protein>
<evidence type="ECO:0000313" key="3">
    <source>
        <dbReference type="Proteomes" id="UP000654075"/>
    </source>
</evidence>
<gene>
    <name evidence="2" type="ORF">PGLA1383_LOCUS36663</name>
</gene>
<dbReference type="EMBL" id="CAJNNV010026819">
    <property type="protein sequence ID" value="CAE8619069.1"/>
    <property type="molecule type" value="Genomic_DNA"/>
</dbReference>
<feature type="compositionally biased region" description="Polar residues" evidence="1">
    <location>
        <begin position="174"/>
        <end position="209"/>
    </location>
</feature>
<feature type="non-terminal residue" evidence="2">
    <location>
        <position position="1"/>
    </location>
</feature>
<organism evidence="2 3">
    <name type="scientific">Polarella glacialis</name>
    <name type="common">Dinoflagellate</name>
    <dbReference type="NCBI Taxonomy" id="89957"/>
    <lineage>
        <taxon>Eukaryota</taxon>
        <taxon>Sar</taxon>
        <taxon>Alveolata</taxon>
        <taxon>Dinophyceae</taxon>
        <taxon>Suessiales</taxon>
        <taxon>Suessiaceae</taxon>
        <taxon>Polarella</taxon>
    </lineage>
</organism>
<reference evidence="2" key="1">
    <citation type="submission" date="2021-02" db="EMBL/GenBank/DDBJ databases">
        <authorList>
            <person name="Dougan E. K."/>
            <person name="Rhodes N."/>
            <person name="Thang M."/>
            <person name="Chan C."/>
        </authorList>
    </citation>
    <scope>NUCLEOTIDE SEQUENCE</scope>
</reference>
<feature type="region of interest" description="Disordered" evidence="1">
    <location>
        <begin position="164"/>
        <end position="264"/>
    </location>
</feature>
<keyword evidence="3" id="KW-1185">Reference proteome</keyword>
<proteinExistence type="predicted"/>
<name>A0A813FYD0_POLGL</name>
<accession>A0A813FYD0</accession>
<feature type="region of interest" description="Disordered" evidence="1">
    <location>
        <begin position="370"/>
        <end position="404"/>
    </location>
</feature>
<dbReference type="AlphaFoldDB" id="A0A813FYD0"/>